<dbReference type="STRING" id="995062.SAMN04489718_3889"/>
<organism evidence="2 3">
    <name type="scientific">Actinopolyspora saharensis</name>
    <dbReference type="NCBI Taxonomy" id="995062"/>
    <lineage>
        <taxon>Bacteria</taxon>
        <taxon>Bacillati</taxon>
        <taxon>Actinomycetota</taxon>
        <taxon>Actinomycetes</taxon>
        <taxon>Actinopolysporales</taxon>
        <taxon>Actinopolysporaceae</taxon>
        <taxon>Actinopolyspora</taxon>
    </lineage>
</organism>
<reference evidence="3" key="1">
    <citation type="submission" date="2016-10" db="EMBL/GenBank/DDBJ databases">
        <authorList>
            <person name="Varghese N."/>
            <person name="Submissions S."/>
        </authorList>
    </citation>
    <scope>NUCLEOTIDE SEQUENCE [LARGE SCALE GENOMIC DNA]</scope>
    <source>
        <strain evidence="3">DSM 45459</strain>
    </source>
</reference>
<gene>
    <name evidence="2" type="ORF">SAMN04489718_3889</name>
</gene>
<evidence type="ECO:0000313" key="2">
    <source>
        <dbReference type="EMBL" id="SDR16823.1"/>
    </source>
</evidence>
<sequence length="75" mass="8332">MSDLAWRKSSYSGSVHNCVEVALVSDGALVRDSKTPEEARVAVSADRWRRFLAQVSAGRYDADDDEAARRFRAEA</sequence>
<proteinExistence type="predicted"/>
<feature type="domain" description="DUF397" evidence="1">
    <location>
        <begin position="4"/>
        <end position="55"/>
    </location>
</feature>
<dbReference type="EMBL" id="FNKO01000002">
    <property type="protein sequence ID" value="SDR16823.1"/>
    <property type="molecule type" value="Genomic_DNA"/>
</dbReference>
<dbReference type="InterPro" id="IPR007278">
    <property type="entry name" value="DUF397"/>
</dbReference>
<evidence type="ECO:0000259" key="1">
    <source>
        <dbReference type="Pfam" id="PF04149"/>
    </source>
</evidence>
<dbReference type="Pfam" id="PF04149">
    <property type="entry name" value="DUF397"/>
    <property type="match status" value="1"/>
</dbReference>
<keyword evidence="3" id="KW-1185">Reference proteome</keyword>
<dbReference type="AlphaFoldDB" id="A0A1H1GUT8"/>
<dbReference type="OrthoDB" id="3430276at2"/>
<dbReference type="RefSeq" id="WP_092526468.1">
    <property type="nucleotide sequence ID" value="NZ_FNKO01000002.1"/>
</dbReference>
<dbReference type="Proteomes" id="UP000199301">
    <property type="component" value="Unassembled WGS sequence"/>
</dbReference>
<name>A0A1H1GUT8_9ACTN</name>
<protein>
    <recommendedName>
        <fullName evidence="1">DUF397 domain-containing protein</fullName>
    </recommendedName>
</protein>
<accession>A0A1H1GUT8</accession>
<evidence type="ECO:0000313" key="3">
    <source>
        <dbReference type="Proteomes" id="UP000199301"/>
    </source>
</evidence>